<dbReference type="PANTHER" id="PTHR30561:SF9">
    <property type="entry name" value="4-AMINO-4-DEOXY-L-ARABINOSE-PHOSPHOUNDECAPRENOL FLIPPASE SUBUNIT ARNF-RELATED"/>
    <property type="match status" value="1"/>
</dbReference>
<comment type="subcellular location">
    <subcellularLocation>
        <location evidence="1">Cell membrane</location>
        <topology evidence="1">Multi-pass membrane protein</topology>
    </subcellularLocation>
</comment>
<evidence type="ECO:0000313" key="7">
    <source>
        <dbReference type="EMBL" id="SHJ76459.1"/>
    </source>
</evidence>
<evidence type="ECO:0000256" key="2">
    <source>
        <dbReference type="ARBA" id="ARBA00022475"/>
    </source>
</evidence>
<dbReference type="RefSeq" id="WP_073147561.1">
    <property type="nucleotide sequence ID" value="NZ_FRAG01000008.1"/>
</dbReference>
<accession>A0A1M6LZ19</accession>
<dbReference type="GO" id="GO:0022857">
    <property type="term" value="F:transmembrane transporter activity"/>
    <property type="evidence" value="ECO:0007669"/>
    <property type="project" value="InterPro"/>
</dbReference>
<feature type="transmembrane region" description="Helical" evidence="6">
    <location>
        <begin position="44"/>
        <end position="62"/>
    </location>
</feature>
<organism evidence="7 8">
    <name type="scientific">Paramaledivibacter caminithermalis (strain DSM 15212 / CIP 107654 / DViRD3)</name>
    <name type="common">Clostridium caminithermale</name>
    <dbReference type="NCBI Taxonomy" id="1121301"/>
    <lineage>
        <taxon>Bacteria</taxon>
        <taxon>Bacillati</taxon>
        <taxon>Bacillota</taxon>
        <taxon>Clostridia</taxon>
        <taxon>Peptostreptococcales</taxon>
        <taxon>Caminicellaceae</taxon>
        <taxon>Paramaledivibacter</taxon>
    </lineage>
</organism>
<dbReference type="Gene3D" id="1.10.3730.20">
    <property type="match status" value="1"/>
</dbReference>
<keyword evidence="8" id="KW-1185">Reference proteome</keyword>
<dbReference type="InterPro" id="IPR000390">
    <property type="entry name" value="Small_drug/metabolite_transptr"/>
</dbReference>
<evidence type="ECO:0000256" key="4">
    <source>
        <dbReference type="ARBA" id="ARBA00022989"/>
    </source>
</evidence>
<keyword evidence="3 6" id="KW-0812">Transmembrane</keyword>
<proteinExistence type="predicted"/>
<dbReference type="Proteomes" id="UP000184465">
    <property type="component" value="Unassembled WGS sequence"/>
</dbReference>
<keyword evidence="5 6" id="KW-0472">Membrane</keyword>
<evidence type="ECO:0000256" key="5">
    <source>
        <dbReference type="ARBA" id="ARBA00023136"/>
    </source>
</evidence>
<evidence type="ECO:0000313" key="8">
    <source>
        <dbReference type="Proteomes" id="UP000184465"/>
    </source>
</evidence>
<name>A0A1M6LZ19_PARC5</name>
<dbReference type="EMBL" id="FRAG01000008">
    <property type="protein sequence ID" value="SHJ76459.1"/>
    <property type="molecule type" value="Genomic_DNA"/>
</dbReference>
<dbReference type="STRING" id="1121301.SAMN02745912_00989"/>
<dbReference type="InterPro" id="IPR037185">
    <property type="entry name" value="EmrE-like"/>
</dbReference>
<keyword evidence="4 6" id="KW-1133">Transmembrane helix</keyword>
<evidence type="ECO:0008006" key="9">
    <source>
        <dbReference type="Google" id="ProtNLM"/>
    </source>
</evidence>
<feature type="transmembrane region" description="Helical" evidence="6">
    <location>
        <begin position="69"/>
        <end position="90"/>
    </location>
</feature>
<feature type="transmembrane region" description="Helical" evidence="6">
    <location>
        <begin position="96"/>
        <end position="114"/>
    </location>
</feature>
<sequence>MIYLLISLYLFFTVSGLVLLKIGGQTFSFLIEDGKIHIIMSWKFMLGFASYVCSFIIWTFMLQKFNLTYMYPILVGLAYVLVLFAGFFILQEKLTIFNVIGSLIILIGIVLMNIKK</sequence>
<dbReference type="PANTHER" id="PTHR30561">
    <property type="entry name" value="SMR FAMILY PROTON-DEPENDENT DRUG EFFLUX TRANSPORTER SUGE"/>
    <property type="match status" value="1"/>
</dbReference>
<dbReference type="SUPFAM" id="SSF103481">
    <property type="entry name" value="Multidrug resistance efflux transporter EmrE"/>
    <property type="match status" value="1"/>
</dbReference>
<protein>
    <recommendedName>
        <fullName evidence="9">EamA-like transporter family protein</fullName>
    </recommendedName>
</protein>
<reference evidence="7 8" key="1">
    <citation type="submission" date="2016-11" db="EMBL/GenBank/DDBJ databases">
        <authorList>
            <person name="Jaros S."/>
            <person name="Januszkiewicz K."/>
            <person name="Wedrychowicz H."/>
        </authorList>
    </citation>
    <scope>NUCLEOTIDE SEQUENCE [LARGE SCALE GENOMIC DNA]</scope>
    <source>
        <strain evidence="7 8">DSM 15212</strain>
    </source>
</reference>
<evidence type="ECO:0000256" key="3">
    <source>
        <dbReference type="ARBA" id="ARBA00022692"/>
    </source>
</evidence>
<evidence type="ECO:0000256" key="1">
    <source>
        <dbReference type="ARBA" id="ARBA00004651"/>
    </source>
</evidence>
<gene>
    <name evidence="7" type="ORF">SAMN02745912_00989</name>
</gene>
<dbReference type="GO" id="GO:0005886">
    <property type="term" value="C:plasma membrane"/>
    <property type="evidence" value="ECO:0007669"/>
    <property type="project" value="UniProtKB-SubCell"/>
</dbReference>
<dbReference type="AlphaFoldDB" id="A0A1M6LZ19"/>
<evidence type="ECO:0000256" key="6">
    <source>
        <dbReference type="SAM" id="Phobius"/>
    </source>
</evidence>
<dbReference type="OrthoDB" id="513492at2"/>
<keyword evidence="2" id="KW-1003">Cell membrane</keyword>